<evidence type="ECO:0000313" key="3">
    <source>
        <dbReference type="Proteomes" id="UP001178508"/>
    </source>
</evidence>
<dbReference type="Proteomes" id="UP001178508">
    <property type="component" value="Chromosome 16"/>
</dbReference>
<keyword evidence="3" id="KW-1185">Reference proteome</keyword>
<gene>
    <name evidence="2" type="ORF">XNOV1_A031416</name>
</gene>
<sequence length="196" mass="22499">MITEHLLSSDTMKEAEKRVERCNKIKIKIQELFDQLRNERRRERYFADRDDLDRDVLHEILRALARLRGLQFRINKKSFKEQMKTLGGILSAVGLKADGRLLGRVLATGARLLVKKVFKSGMRRVLKGGIMVVGGGVVFAFELSEATDKWKDMIQNNHETEASQSLKDTAADLLQSTEALKEDLDNINRLFTRRAR</sequence>
<proteinExistence type="predicted"/>
<reference evidence="2" key="1">
    <citation type="submission" date="2023-08" db="EMBL/GenBank/DDBJ databases">
        <authorList>
            <person name="Alioto T."/>
            <person name="Alioto T."/>
            <person name="Gomez Garrido J."/>
        </authorList>
    </citation>
    <scope>NUCLEOTIDE SEQUENCE</scope>
</reference>
<accession>A0AAV1GQB3</accession>
<organism evidence="2 3">
    <name type="scientific">Xyrichtys novacula</name>
    <name type="common">Pearly razorfish</name>
    <name type="synonym">Hemipteronotus novacula</name>
    <dbReference type="NCBI Taxonomy" id="13765"/>
    <lineage>
        <taxon>Eukaryota</taxon>
        <taxon>Metazoa</taxon>
        <taxon>Chordata</taxon>
        <taxon>Craniata</taxon>
        <taxon>Vertebrata</taxon>
        <taxon>Euteleostomi</taxon>
        <taxon>Actinopterygii</taxon>
        <taxon>Neopterygii</taxon>
        <taxon>Teleostei</taxon>
        <taxon>Neoteleostei</taxon>
        <taxon>Acanthomorphata</taxon>
        <taxon>Eupercaria</taxon>
        <taxon>Labriformes</taxon>
        <taxon>Labridae</taxon>
        <taxon>Xyrichtys</taxon>
    </lineage>
</organism>
<keyword evidence="1" id="KW-0175">Coiled coil</keyword>
<name>A0AAV1GQB3_XYRNO</name>
<feature type="coiled-coil region" evidence="1">
    <location>
        <begin position="12"/>
        <end position="42"/>
    </location>
</feature>
<evidence type="ECO:0000256" key="1">
    <source>
        <dbReference type="SAM" id="Coils"/>
    </source>
</evidence>
<dbReference type="AlphaFoldDB" id="A0AAV1GQB3"/>
<protein>
    <submittedName>
        <fullName evidence="2">Uncharacterized protein LOC114920590</fullName>
    </submittedName>
</protein>
<dbReference type="EMBL" id="OY660879">
    <property type="protein sequence ID" value="CAJ1075495.1"/>
    <property type="molecule type" value="Genomic_DNA"/>
</dbReference>
<evidence type="ECO:0000313" key="2">
    <source>
        <dbReference type="EMBL" id="CAJ1075495.1"/>
    </source>
</evidence>